<comment type="caution">
    <text evidence="5">The sequence shown here is derived from an EMBL/GenBank/DDBJ whole genome shotgun (WGS) entry which is preliminary data.</text>
</comment>
<keyword evidence="5" id="KW-0378">Hydrolase</keyword>
<dbReference type="PIRSF" id="PIRSF017306">
    <property type="entry name" value="Ureidogly_hydro"/>
    <property type="match status" value="1"/>
</dbReference>
<evidence type="ECO:0000256" key="4">
    <source>
        <dbReference type="ARBA" id="ARBA00047684"/>
    </source>
</evidence>
<dbReference type="PANTHER" id="PTHR21221:SF1">
    <property type="entry name" value="UREIDOGLYCOLATE LYASE"/>
    <property type="match status" value="1"/>
</dbReference>
<dbReference type="NCBIfam" id="NF009932">
    <property type="entry name" value="PRK13395.1"/>
    <property type="match status" value="1"/>
</dbReference>
<evidence type="ECO:0000256" key="1">
    <source>
        <dbReference type="ARBA" id="ARBA00011738"/>
    </source>
</evidence>
<protein>
    <submittedName>
        <fullName evidence="5">Ureidoglycolate lyase</fullName>
        <ecNumber evidence="5">3.5.1.116</ecNumber>
    </submittedName>
</protein>
<keyword evidence="6" id="KW-1185">Reference proteome</keyword>
<dbReference type="OrthoDB" id="9804602at2"/>
<comment type="subunit">
    <text evidence="1">Homodimer.</text>
</comment>
<organism evidence="5 6">
    <name type="scientific">Phenylobacterium hankyongense</name>
    <dbReference type="NCBI Taxonomy" id="1813876"/>
    <lineage>
        <taxon>Bacteria</taxon>
        <taxon>Pseudomonadati</taxon>
        <taxon>Pseudomonadota</taxon>
        <taxon>Alphaproteobacteria</taxon>
        <taxon>Caulobacterales</taxon>
        <taxon>Caulobacteraceae</taxon>
        <taxon>Phenylobacterium</taxon>
    </lineage>
</organism>
<dbReference type="InterPro" id="IPR047233">
    <property type="entry name" value="UAH_cupin"/>
</dbReference>
<dbReference type="Pfam" id="PF04115">
    <property type="entry name" value="Ureidogly_lyase"/>
    <property type="match status" value="1"/>
</dbReference>
<dbReference type="InterPro" id="IPR011051">
    <property type="entry name" value="RmlC_Cupin_sf"/>
</dbReference>
<proteinExistence type="predicted"/>
<dbReference type="EMBL" id="QFYP01000001">
    <property type="protein sequence ID" value="RAK60676.1"/>
    <property type="molecule type" value="Genomic_DNA"/>
</dbReference>
<dbReference type="CDD" id="cd20298">
    <property type="entry name" value="cupin_UAH"/>
    <property type="match status" value="1"/>
</dbReference>
<dbReference type="Gene3D" id="2.60.120.480">
    <property type="entry name" value="Ureidoglycolate hydrolase"/>
    <property type="match status" value="1"/>
</dbReference>
<evidence type="ECO:0000313" key="6">
    <source>
        <dbReference type="Proteomes" id="UP000249842"/>
    </source>
</evidence>
<dbReference type="SUPFAM" id="SSF51182">
    <property type="entry name" value="RmlC-like cupins"/>
    <property type="match status" value="1"/>
</dbReference>
<evidence type="ECO:0000256" key="2">
    <source>
        <dbReference type="ARBA" id="ARBA00022631"/>
    </source>
</evidence>
<keyword evidence="2" id="KW-0659">Purine metabolism</keyword>
<evidence type="ECO:0000256" key="3">
    <source>
        <dbReference type="ARBA" id="ARBA00023239"/>
    </source>
</evidence>
<dbReference type="Proteomes" id="UP000249842">
    <property type="component" value="Unassembled WGS sequence"/>
</dbReference>
<accession>A0A328B426</accession>
<dbReference type="PANTHER" id="PTHR21221">
    <property type="entry name" value="UREIDOGLYCOLATE HYDROLASE"/>
    <property type="match status" value="1"/>
</dbReference>
<sequence length="164" mass="18021">MREVIPQPLTADAFAPFGEVIEASDRAEQIAINYGFTTRFNDLADVDVGDEGGRAIVSLFRARPLDPPRLKIFERHPLGSQAFVPLQGRPYLVAVAPPGGFDPAAVQVFRAAAYQGVNYRKGVWHHFLLALEAESDFLVIDRAGPGENLDEIDLAEPDQILVRP</sequence>
<keyword evidence="3 5" id="KW-0456">Lyase</keyword>
<evidence type="ECO:0000313" key="5">
    <source>
        <dbReference type="EMBL" id="RAK60676.1"/>
    </source>
</evidence>
<comment type="catalytic activity">
    <reaction evidence="4">
        <text>(S)-ureidoglycolate = urea + glyoxylate</text>
        <dbReference type="Rhea" id="RHEA:11304"/>
        <dbReference type="ChEBI" id="CHEBI:16199"/>
        <dbReference type="ChEBI" id="CHEBI:36655"/>
        <dbReference type="ChEBI" id="CHEBI:57296"/>
        <dbReference type="EC" id="4.3.2.3"/>
    </reaction>
</comment>
<dbReference type="AlphaFoldDB" id="A0A328B426"/>
<name>A0A328B426_9CAUL</name>
<reference evidence="6" key="1">
    <citation type="submission" date="2018-05" db="EMBL/GenBank/DDBJ databases">
        <authorList>
            <person name="Li X."/>
        </authorList>
    </citation>
    <scope>NUCLEOTIDE SEQUENCE [LARGE SCALE GENOMIC DNA]</scope>
    <source>
        <strain evidence="6">HKS-05</strain>
    </source>
</reference>
<gene>
    <name evidence="5" type="ORF">DJ021_13080</name>
</gene>
<dbReference type="GO" id="GO:0050385">
    <property type="term" value="F:ureidoglycolate lyase activity"/>
    <property type="evidence" value="ECO:0007669"/>
    <property type="project" value="UniProtKB-EC"/>
</dbReference>
<dbReference type="GO" id="GO:0006144">
    <property type="term" value="P:purine nucleobase metabolic process"/>
    <property type="evidence" value="ECO:0007669"/>
    <property type="project" value="UniProtKB-KW"/>
</dbReference>
<dbReference type="InterPro" id="IPR024060">
    <property type="entry name" value="Ureidoglycolate_lyase_dom_sf"/>
</dbReference>
<dbReference type="GO" id="GO:0004848">
    <property type="term" value="F:ureidoglycolate hydrolase activity"/>
    <property type="evidence" value="ECO:0007669"/>
    <property type="project" value="UniProtKB-EC"/>
</dbReference>
<dbReference type="EC" id="3.5.1.116" evidence="5"/>
<dbReference type="GO" id="GO:0000256">
    <property type="term" value="P:allantoin catabolic process"/>
    <property type="evidence" value="ECO:0007669"/>
    <property type="project" value="InterPro"/>
</dbReference>
<dbReference type="InterPro" id="IPR007247">
    <property type="entry name" value="Ureidogly_lyase"/>
</dbReference>
<dbReference type="RefSeq" id="WP_111457968.1">
    <property type="nucleotide sequence ID" value="NZ_QFYP01000001.1"/>
</dbReference>